<feature type="transmembrane region" description="Helical" evidence="1">
    <location>
        <begin position="21"/>
        <end position="41"/>
    </location>
</feature>
<feature type="transmembrane region" description="Helical" evidence="1">
    <location>
        <begin position="96"/>
        <end position="117"/>
    </location>
</feature>
<proteinExistence type="predicted"/>
<evidence type="ECO:0000256" key="1">
    <source>
        <dbReference type="SAM" id="Phobius"/>
    </source>
</evidence>
<protein>
    <recommendedName>
        <fullName evidence="2">Nucleoside transporter/FeoB GTPase Gate domain-containing protein</fullName>
    </recommendedName>
</protein>
<feature type="transmembrane region" description="Helical" evidence="1">
    <location>
        <begin position="61"/>
        <end position="84"/>
    </location>
</feature>
<evidence type="ECO:0000313" key="4">
    <source>
        <dbReference type="Proteomes" id="UP000774000"/>
    </source>
</evidence>
<feature type="transmembrane region" description="Helical" evidence="1">
    <location>
        <begin position="123"/>
        <end position="144"/>
    </location>
</feature>
<sequence length="160" mass="17806">MEWSQFLSETMWGSLEMLKKLALIIFPLLISIEVADDSGILDKFSQLFDPILRKFKLSSEASLPLIVAQIFGLTYGAGVMLRSVEDDKLSQSDLKIMAVFLVICHAVIEDTLLFMAIGGNGLIMLGTRLVLAVVLTFVYSKVFIAEEELDYDKLAETDCC</sequence>
<evidence type="ECO:0000259" key="2">
    <source>
        <dbReference type="Pfam" id="PF07670"/>
    </source>
</evidence>
<keyword evidence="4" id="KW-1185">Reference proteome</keyword>
<accession>A0A938XPW2</accession>
<feature type="domain" description="Nucleoside transporter/FeoB GTPase Gate" evidence="2">
    <location>
        <begin position="19"/>
        <end position="108"/>
    </location>
</feature>
<dbReference type="InterPro" id="IPR011642">
    <property type="entry name" value="Gate_dom"/>
</dbReference>
<comment type="caution">
    <text evidence="3">The sequence shown here is derived from an EMBL/GenBank/DDBJ whole genome shotgun (WGS) entry which is preliminary data.</text>
</comment>
<dbReference type="AlphaFoldDB" id="A0A938XPW2"/>
<keyword evidence="1" id="KW-0472">Membrane</keyword>
<gene>
    <name evidence="3" type="ORF">JOC47_000020</name>
</gene>
<dbReference type="RefSeq" id="WP_204699928.1">
    <property type="nucleotide sequence ID" value="NZ_JAFBDQ010000001.1"/>
</dbReference>
<keyword evidence="1" id="KW-0812">Transmembrane</keyword>
<evidence type="ECO:0000313" key="3">
    <source>
        <dbReference type="EMBL" id="MBM7555196.1"/>
    </source>
</evidence>
<dbReference type="Proteomes" id="UP000774000">
    <property type="component" value="Unassembled WGS sequence"/>
</dbReference>
<dbReference type="Pfam" id="PF07670">
    <property type="entry name" value="Gate"/>
    <property type="match status" value="1"/>
</dbReference>
<name>A0A938XPW2_9FIRM</name>
<dbReference type="EMBL" id="JAFBDQ010000001">
    <property type="protein sequence ID" value="MBM7555196.1"/>
    <property type="molecule type" value="Genomic_DNA"/>
</dbReference>
<organism evidence="3 4">
    <name type="scientific">Halanaerobacter jeridensis</name>
    <dbReference type="NCBI Taxonomy" id="706427"/>
    <lineage>
        <taxon>Bacteria</taxon>
        <taxon>Bacillati</taxon>
        <taxon>Bacillota</taxon>
        <taxon>Clostridia</taxon>
        <taxon>Halanaerobiales</taxon>
        <taxon>Halobacteroidaceae</taxon>
        <taxon>Halanaerobacter</taxon>
    </lineage>
</organism>
<reference evidence="3" key="1">
    <citation type="submission" date="2021-01" db="EMBL/GenBank/DDBJ databases">
        <title>Genomic Encyclopedia of Type Strains, Phase IV (KMG-IV): sequencing the most valuable type-strain genomes for metagenomic binning, comparative biology and taxonomic classification.</title>
        <authorList>
            <person name="Goeker M."/>
        </authorList>
    </citation>
    <scope>NUCLEOTIDE SEQUENCE</scope>
    <source>
        <strain evidence="3">DSM 23230</strain>
    </source>
</reference>
<keyword evidence="1" id="KW-1133">Transmembrane helix</keyword>